<sequence>MVAVIQFESCFKTLAGASAVLKKTSSTLVYLGWP</sequence>
<dbReference type="EMBL" id="JACHHT010000002">
    <property type="protein sequence ID" value="MBB6521924.1"/>
    <property type="molecule type" value="Genomic_DNA"/>
</dbReference>
<keyword evidence="2" id="KW-1185">Reference proteome</keyword>
<organism evidence="1 2">
    <name type="scientific">Pseudoteredinibacter isoporae</name>
    <dbReference type="NCBI Taxonomy" id="570281"/>
    <lineage>
        <taxon>Bacteria</taxon>
        <taxon>Pseudomonadati</taxon>
        <taxon>Pseudomonadota</taxon>
        <taxon>Gammaproteobacteria</taxon>
        <taxon>Cellvibrionales</taxon>
        <taxon>Cellvibrionaceae</taxon>
        <taxon>Pseudoteredinibacter</taxon>
    </lineage>
</organism>
<protein>
    <submittedName>
        <fullName evidence="1">Uncharacterized protein</fullName>
    </submittedName>
</protein>
<name>A0A7X0JU84_9GAMM</name>
<proteinExistence type="predicted"/>
<evidence type="ECO:0000313" key="2">
    <source>
        <dbReference type="Proteomes" id="UP000528457"/>
    </source>
</evidence>
<dbReference type="Proteomes" id="UP000528457">
    <property type="component" value="Unassembled WGS sequence"/>
</dbReference>
<reference evidence="1 2" key="1">
    <citation type="submission" date="2020-08" db="EMBL/GenBank/DDBJ databases">
        <title>Genomic Encyclopedia of Type Strains, Phase IV (KMG-IV): sequencing the most valuable type-strain genomes for metagenomic binning, comparative biology and taxonomic classification.</title>
        <authorList>
            <person name="Goeker M."/>
        </authorList>
    </citation>
    <scope>NUCLEOTIDE SEQUENCE [LARGE SCALE GENOMIC DNA]</scope>
    <source>
        <strain evidence="1 2">DSM 22368</strain>
    </source>
</reference>
<comment type="caution">
    <text evidence="1">The sequence shown here is derived from an EMBL/GenBank/DDBJ whole genome shotgun (WGS) entry which is preliminary data.</text>
</comment>
<dbReference type="InParanoid" id="A0A7X0JU84"/>
<accession>A0A7X0JU84</accession>
<dbReference type="AlphaFoldDB" id="A0A7X0JU84"/>
<evidence type="ECO:0000313" key="1">
    <source>
        <dbReference type="EMBL" id="MBB6521924.1"/>
    </source>
</evidence>
<gene>
    <name evidence="1" type="ORF">HNR48_002209</name>
</gene>